<dbReference type="AlphaFoldDB" id="A0AAD6BBG8"/>
<dbReference type="EMBL" id="JAPTMU010000007">
    <property type="protein sequence ID" value="KAJ4940394.1"/>
    <property type="molecule type" value="Genomic_DNA"/>
</dbReference>
<feature type="compositionally biased region" description="Basic and acidic residues" evidence="1">
    <location>
        <begin position="20"/>
        <end position="29"/>
    </location>
</feature>
<protein>
    <submittedName>
        <fullName evidence="2">Uncharacterized protein</fullName>
    </submittedName>
</protein>
<proteinExistence type="predicted"/>
<name>A0AAD6BBG8_9TELE</name>
<evidence type="ECO:0000313" key="3">
    <source>
        <dbReference type="Proteomes" id="UP001219934"/>
    </source>
</evidence>
<feature type="region of interest" description="Disordered" evidence="1">
    <location>
        <begin position="155"/>
        <end position="181"/>
    </location>
</feature>
<evidence type="ECO:0000313" key="2">
    <source>
        <dbReference type="EMBL" id="KAJ4940394.1"/>
    </source>
</evidence>
<reference evidence="2" key="1">
    <citation type="submission" date="2022-11" db="EMBL/GenBank/DDBJ databases">
        <title>Chromosome-level genome of Pogonophryne albipinna.</title>
        <authorList>
            <person name="Jo E."/>
        </authorList>
    </citation>
    <scope>NUCLEOTIDE SEQUENCE</scope>
    <source>
        <strain evidence="2">SGF0006</strain>
        <tissue evidence="2">Muscle</tissue>
    </source>
</reference>
<feature type="region of interest" description="Disordered" evidence="1">
    <location>
        <begin position="12"/>
        <end position="79"/>
    </location>
</feature>
<accession>A0AAD6BBG8</accession>
<organism evidence="2 3">
    <name type="scientific">Pogonophryne albipinna</name>
    <dbReference type="NCBI Taxonomy" id="1090488"/>
    <lineage>
        <taxon>Eukaryota</taxon>
        <taxon>Metazoa</taxon>
        <taxon>Chordata</taxon>
        <taxon>Craniata</taxon>
        <taxon>Vertebrata</taxon>
        <taxon>Euteleostomi</taxon>
        <taxon>Actinopterygii</taxon>
        <taxon>Neopterygii</taxon>
        <taxon>Teleostei</taxon>
        <taxon>Neoteleostei</taxon>
        <taxon>Acanthomorphata</taxon>
        <taxon>Eupercaria</taxon>
        <taxon>Perciformes</taxon>
        <taxon>Notothenioidei</taxon>
        <taxon>Pogonophryne</taxon>
    </lineage>
</organism>
<keyword evidence="3" id="KW-1185">Reference proteome</keyword>
<evidence type="ECO:0000256" key="1">
    <source>
        <dbReference type="SAM" id="MobiDB-lite"/>
    </source>
</evidence>
<comment type="caution">
    <text evidence="2">The sequence shown here is derived from an EMBL/GenBank/DDBJ whole genome shotgun (WGS) entry which is preliminary data.</text>
</comment>
<sequence>MQRWIPQILKLTTGNEEEYDHGIDPFEDKNPEDEREDAQATVPISRPPSNRQGKECGQEGAASRKKAKPMPAPLTKSQELFGTDLRCQILPNNYHTFARKEPLESKKAVGKSTAGKRKKDLGVYSHPDRVGINPYTEEFFNISLNPFTATVALKHTTSEHEPSQRLHKPPVRSSDERAGIR</sequence>
<dbReference type="Proteomes" id="UP001219934">
    <property type="component" value="Unassembled WGS sequence"/>
</dbReference>
<gene>
    <name evidence="2" type="ORF">JOQ06_026697</name>
</gene>
<feature type="non-terminal residue" evidence="2">
    <location>
        <position position="181"/>
    </location>
</feature>